<sequence>MASEPDCSQLSGPFETNPNLLIYVLLRVFHVFIETISHENSGNPSIVLSILRDYSMVSGSGKLFRMNTPLSFVILQNWDGFYRTLSQFFELFKTRLDRLNDIKITQKNYTSENKFIVQIEYIYGQKDGYTEEDIKKLCIVPIADGSFSSKNLIKKSRKWNYFFEHKSSFTVIKSLNSTRLAEQCNNILFHCARLPLRWFPKKKVPAIEDGTSIKDQKSDDEEKSINIAEVRYDKENLCDHEDNNRSLSPFCDDFFTVSRTSDRPIRVIVDSSAEHILSMEKEFENPLLELTVRAQNERTKIELEIELNRLESNEHSEYKIEDDHNLEKENEEFEKKIDEQQRQHAEELQQKKEERAKKQREMESEMNEFRVLQKRKFTVLMNCIHLSHRFDEKEKEWSDWIEMCYRRLIGITINQFGTFQEEMGGSTKKFSTILRTDADFVLCEVGELNKKLTTTLDKLNRIFHKLDKIDNDFKDVQFIRILQKSVCDVASKLIDVLEQLSVNDYTVCWYEEVLQKFSRIEISDVPSVHKLRTICKDGYQINSENLNFPIWHPKSTVVIEEVSSDEEEEQLDSLELQNTFERATSETEDDQIPGTSYSRISLFEIRTIEKTQVSQRRRRSATTSKSSIDSPDHSLVKCQEDQSCRYSRNTGELRSTSLNQSTSEISKFESTKWSDRRGGLRSHIISLYEKLMNSDDLEGTIKFVGLEREPMRIKSLSCKNNCDYSDIVPIWNSIVKDQNHFLELSQFKELVNSKIDEFGEKVILPLSETPAGVL</sequence>
<evidence type="ECO:0000313" key="3">
    <source>
        <dbReference type="Proteomes" id="UP000008281"/>
    </source>
</evidence>
<dbReference type="PANTHER" id="PTHR21566:SF7">
    <property type="entry name" value="DUF4455 DOMAIN-CONTAINING PROTEIN-RELATED"/>
    <property type="match status" value="1"/>
</dbReference>
<dbReference type="PANTHER" id="PTHR21566">
    <property type="entry name" value="CILIA- AND FLAGELLA-ASSOCIATED PROTEIN 251-LIKE-RELATED-RELATED"/>
    <property type="match status" value="1"/>
</dbReference>
<dbReference type="Proteomes" id="UP000008281">
    <property type="component" value="Unassembled WGS sequence"/>
</dbReference>
<dbReference type="HOGENOM" id="CLU_361401_0_0_1"/>
<dbReference type="OrthoDB" id="5877715at2759"/>
<dbReference type="eggNOG" id="ENOG502T3BJ">
    <property type="taxonomic scope" value="Eukaryota"/>
</dbReference>
<reference evidence="2" key="1">
    <citation type="submission" date="2007-07" db="EMBL/GenBank/DDBJ databases">
        <title>PCAP assembly of the Caenorhabditis remanei genome.</title>
        <authorList>
            <consortium name="The Caenorhabditis remanei Sequencing Consortium"/>
            <person name="Wilson R.K."/>
        </authorList>
    </citation>
    <scope>NUCLEOTIDE SEQUENCE [LARGE SCALE GENOMIC DNA]</scope>
    <source>
        <strain evidence="2">PB4641</strain>
    </source>
</reference>
<gene>
    <name evidence="2" type="ORF">CRE_05805</name>
</gene>
<accession>E3M077</accession>
<organism evidence="3">
    <name type="scientific">Caenorhabditis remanei</name>
    <name type="common">Caenorhabditis vulgaris</name>
    <dbReference type="NCBI Taxonomy" id="31234"/>
    <lineage>
        <taxon>Eukaryota</taxon>
        <taxon>Metazoa</taxon>
        <taxon>Ecdysozoa</taxon>
        <taxon>Nematoda</taxon>
        <taxon>Chromadorea</taxon>
        <taxon>Rhabditida</taxon>
        <taxon>Rhabditina</taxon>
        <taxon>Rhabditomorpha</taxon>
        <taxon>Rhabditoidea</taxon>
        <taxon>Rhabditidae</taxon>
        <taxon>Peloderinae</taxon>
        <taxon>Caenorhabditis</taxon>
    </lineage>
</organism>
<dbReference type="EMBL" id="DS268420">
    <property type="protein sequence ID" value="EFO87797.1"/>
    <property type="molecule type" value="Genomic_DNA"/>
</dbReference>
<dbReference type="OMA" id="YVIRIEY"/>
<proteinExistence type="predicted"/>
<keyword evidence="3" id="KW-1185">Reference proteome</keyword>
<dbReference type="InterPro" id="IPR007883">
    <property type="entry name" value="DUF713"/>
</dbReference>
<evidence type="ECO:0000256" key="1">
    <source>
        <dbReference type="SAM" id="MobiDB-lite"/>
    </source>
</evidence>
<feature type="region of interest" description="Disordered" evidence="1">
    <location>
        <begin position="611"/>
        <end position="634"/>
    </location>
</feature>
<name>E3M077_CAERE</name>
<feature type="region of interest" description="Disordered" evidence="1">
    <location>
        <begin position="334"/>
        <end position="361"/>
    </location>
</feature>
<dbReference type="InParanoid" id="E3M077"/>
<dbReference type="Pfam" id="PF05218">
    <property type="entry name" value="DUF713"/>
    <property type="match status" value="1"/>
</dbReference>
<protein>
    <submittedName>
        <fullName evidence="2">Uncharacterized protein</fullName>
    </submittedName>
</protein>
<evidence type="ECO:0000313" key="2">
    <source>
        <dbReference type="EMBL" id="EFO87797.1"/>
    </source>
</evidence>
<dbReference type="AlphaFoldDB" id="E3M077"/>